<dbReference type="InterPro" id="IPR036661">
    <property type="entry name" value="Luciferase-like_sf"/>
</dbReference>
<gene>
    <name evidence="6" type="ORF">KSF_078540</name>
</gene>
<evidence type="ECO:0000256" key="1">
    <source>
        <dbReference type="ARBA" id="ARBA00022630"/>
    </source>
</evidence>
<dbReference type="PANTHER" id="PTHR42847:SF4">
    <property type="entry name" value="ALKANESULFONATE MONOOXYGENASE-RELATED"/>
    <property type="match status" value="1"/>
</dbReference>
<protein>
    <submittedName>
        <fullName evidence="6">Luciferase-like protein</fullName>
    </submittedName>
</protein>
<dbReference type="SUPFAM" id="SSF51679">
    <property type="entry name" value="Bacterial luciferase-like"/>
    <property type="match status" value="1"/>
</dbReference>
<evidence type="ECO:0000256" key="4">
    <source>
        <dbReference type="ARBA" id="ARBA00023033"/>
    </source>
</evidence>
<keyword evidence="2" id="KW-0288">FMN</keyword>
<organism evidence="6 7">
    <name type="scientific">Reticulibacter mediterranei</name>
    <dbReference type="NCBI Taxonomy" id="2778369"/>
    <lineage>
        <taxon>Bacteria</taxon>
        <taxon>Bacillati</taxon>
        <taxon>Chloroflexota</taxon>
        <taxon>Ktedonobacteria</taxon>
        <taxon>Ktedonobacterales</taxon>
        <taxon>Reticulibacteraceae</taxon>
        <taxon>Reticulibacter</taxon>
    </lineage>
</organism>
<sequence>MLYAVSLPNFDEHWHPRALAQLAREAEDAGWDGFFIWDHILFNPYKGLAISDPWVALAAIVLNTQRIRIGPMVTPLPRRRPWKLAREVVSIDHLSNGRLILGVGLGAPAHEEFEFLGEESNDKVRAAKLDEGLDVLTGLLSGQKFGYQGEHYQIEETVFLPQPVQTHVPIWVAATWPHKRPLRRAARFDGIFPISDNANFTPDMLRETVSYIRQHRETDAPFDVVVAGATPGDDPARGEEIVARYAEVGANWWMEDVSMWRFKAWNSWLEPYVWPKEEIEERIRQGPPKR</sequence>
<evidence type="ECO:0000313" key="6">
    <source>
        <dbReference type="EMBL" id="GHO97806.1"/>
    </source>
</evidence>
<dbReference type="GO" id="GO:0008726">
    <property type="term" value="F:alkanesulfonate monooxygenase activity"/>
    <property type="evidence" value="ECO:0007669"/>
    <property type="project" value="TreeGrafter"/>
</dbReference>
<reference evidence="6" key="1">
    <citation type="submission" date="2020-10" db="EMBL/GenBank/DDBJ databases">
        <title>Taxonomic study of unclassified bacteria belonging to the class Ktedonobacteria.</title>
        <authorList>
            <person name="Yabe S."/>
            <person name="Wang C.M."/>
            <person name="Zheng Y."/>
            <person name="Sakai Y."/>
            <person name="Cavaletti L."/>
            <person name="Monciardini P."/>
            <person name="Donadio S."/>
        </authorList>
    </citation>
    <scope>NUCLEOTIDE SEQUENCE</scope>
    <source>
        <strain evidence="6">ID150040</strain>
    </source>
</reference>
<dbReference type="InterPro" id="IPR050172">
    <property type="entry name" value="SsuD_RutA_monooxygenase"/>
</dbReference>
<dbReference type="RefSeq" id="WP_220208587.1">
    <property type="nucleotide sequence ID" value="NZ_BNJK01000002.1"/>
</dbReference>
<dbReference type="GO" id="GO:0046306">
    <property type="term" value="P:alkanesulfonate catabolic process"/>
    <property type="evidence" value="ECO:0007669"/>
    <property type="project" value="TreeGrafter"/>
</dbReference>
<dbReference type="PANTHER" id="PTHR42847">
    <property type="entry name" value="ALKANESULFONATE MONOOXYGENASE"/>
    <property type="match status" value="1"/>
</dbReference>
<evidence type="ECO:0000313" key="7">
    <source>
        <dbReference type="Proteomes" id="UP000597444"/>
    </source>
</evidence>
<keyword evidence="4" id="KW-0503">Monooxygenase</keyword>
<evidence type="ECO:0000259" key="5">
    <source>
        <dbReference type="Pfam" id="PF00296"/>
    </source>
</evidence>
<dbReference type="Gene3D" id="3.20.20.30">
    <property type="entry name" value="Luciferase-like domain"/>
    <property type="match status" value="1"/>
</dbReference>
<proteinExistence type="predicted"/>
<keyword evidence="3" id="KW-0560">Oxidoreductase</keyword>
<dbReference type="Proteomes" id="UP000597444">
    <property type="component" value="Unassembled WGS sequence"/>
</dbReference>
<keyword evidence="7" id="KW-1185">Reference proteome</keyword>
<dbReference type="AlphaFoldDB" id="A0A8J3IYZ0"/>
<dbReference type="Pfam" id="PF00296">
    <property type="entry name" value="Bac_luciferase"/>
    <property type="match status" value="1"/>
</dbReference>
<feature type="domain" description="Luciferase-like" evidence="5">
    <location>
        <begin position="15"/>
        <end position="229"/>
    </location>
</feature>
<comment type="caution">
    <text evidence="6">The sequence shown here is derived from an EMBL/GenBank/DDBJ whole genome shotgun (WGS) entry which is preliminary data.</text>
</comment>
<keyword evidence="1" id="KW-0285">Flavoprotein</keyword>
<accession>A0A8J3IYZ0</accession>
<name>A0A8J3IYZ0_9CHLR</name>
<dbReference type="EMBL" id="BNJK01000002">
    <property type="protein sequence ID" value="GHO97806.1"/>
    <property type="molecule type" value="Genomic_DNA"/>
</dbReference>
<dbReference type="InterPro" id="IPR011251">
    <property type="entry name" value="Luciferase-like_dom"/>
</dbReference>
<evidence type="ECO:0000256" key="2">
    <source>
        <dbReference type="ARBA" id="ARBA00022643"/>
    </source>
</evidence>
<evidence type="ECO:0000256" key="3">
    <source>
        <dbReference type="ARBA" id="ARBA00023002"/>
    </source>
</evidence>